<evidence type="ECO:0000313" key="5">
    <source>
        <dbReference type="EMBL" id="CAB4217406.1"/>
    </source>
</evidence>
<dbReference type="EMBL" id="LR796930">
    <property type="protein sequence ID" value="CAB4175966.1"/>
    <property type="molecule type" value="Genomic_DNA"/>
</dbReference>
<evidence type="ECO:0000313" key="4">
    <source>
        <dbReference type="EMBL" id="CAB4186481.1"/>
    </source>
</evidence>
<evidence type="ECO:0000313" key="1">
    <source>
        <dbReference type="EMBL" id="CAB4146240.1"/>
    </source>
</evidence>
<proteinExistence type="predicted"/>
<protein>
    <submittedName>
        <fullName evidence="4">Uncharacterized protein</fullName>
    </submittedName>
</protein>
<dbReference type="EMBL" id="LR797096">
    <property type="protein sequence ID" value="CAB4186481.1"/>
    <property type="molecule type" value="Genomic_DNA"/>
</dbReference>
<evidence type="ECO:0000313" key="3">
    <source>
        <dbReference type="EMBL" id="CAB4175966.1"/>
    </source>
</evidence>
<reference evidence="4" key="1">
    <citation type="submission" date="2020-05" db="EMBL/GenBank/DDBJ databases">
        <authorList>
            <person name="Chiriac C."/>
            <person name="Salcher M."/>
            <person name="Ghai R."/>
            <person name="Kavagutti S V."/>
        </authorList>
    </citation>
    <scope>NUCLEOTIDE SEQUENCE</scope>
</reference>
<dbReference type="EMBL" id="LR796463">
    <property type="protein sequence ID" value="CAB4146240.1"/>
    <property type="molecule type" value="Genomic_DNA"/>
</dbReference>
<dbReference type="EMBL" id="LR796751">
    <property type="protein sequence ID" value="CAB4163217.1"/>
    <property type="molecule type" value="Genomic_DNA"/>
</dbReference>
<name>A0A6J5QYK5_9CAUD</name>
<organism evidence="4">
    <name type="scientific">uncultured Caudovirales phage</name>
    <dbReference type="NCBI Taxonomy" id="2100421"/>
    <lineage>
        <taxon>Viruses</taxon>
        <taxon>Duplodnaviria</taxon>
        <taxon>Heunggongvirae</taxon>
        <taxon>Uroviricota</taxon>
        <taxon>Caudoviricetes</taxon>
        <taxon>Peduoviridae</taxon>
        <taxon>Maltschvirus</taxon>
        <taxon>Maltschvirus maltsch</taxon>
    </lineage>
</organism>
<sequence>MKKTINAAAGSVTFSFDGLTSVTLKMSEVTSQNRAYAELHGMAARIGDNAAIQKSPENGFVVTESMRREAVIEMVEHYISGSADWNLRVSARKPAQNPTILAIAGKLGISYTEAEAEIQRRMLAELS</sequence>
<evidence type="ECO:0000313" key="2">
    <source>
        <dbReference type="EMBL" id="CAB4163217.1"/>
    </source>
</evidence>
<dbReference type="EMBL" id="LR797458">
    <property type="protein sequence ID" value="CAB4217406.1"/>
    <property type="molecule type" value="Genomic_DNA"/>
</dbReference>
<accession>A0A6J5QYK5</accession>
<gene>
    <name evidence="4" type="ORF">UFOVP1147_28</name>
    <name evidence="5" type="ORF">UFOVP1594_24</name>
    <name evidence="1" type="ORF">UFOVP484_45</name>
    <name evidence="2" type="ORF">UFOVP808_3</name>
    <name evidence="3" type="ORF">UFOVP994_24</name>
</gene>